<dbReference type="Proteomes" id="UP001328107">
    <property type="component" value="Unassembled WGS sequence"/>
</dbReference>
<dbReference type="Pfam" id="PF00443">
    <property type="entry name" value="UCH"/>
    <property type="match status" value="1"/>
</dbReference>
<organism evidence="2 3">
    <name type="scientific">Pristionchus mayeri</name>
    <dbReference type="NCBI Taxonomy" id="1317129"/>
    <lineage>
        <taxon>Eukaryota</taxon>
        <taxon>Metazoa</taxon>
        <taxon>Ecdysozoa</taxon>
        <taxon>Nematoda</taxon>
        <taxon>Chromadorea</taxon>
        <taxon>Rhabditida</taxon>
        <taxon>Rhabditina</taxon>
        <taxon>Diplogasteromorpha</taxon>
        <taxon>Diplogasteroidea</taxon>
        <taxon>Neodiplogasteridae</taxon>
        <taxon>Pristionchus</taxon>
    </lineage>
</organism>
<gene>
    <name evidence="2" type="ORF">PMAYCL1PPCAC_24691</name>
</gene>
<evidence type="ECO:0000313" key="3">
    <source>
        <dbReference type="Proteomes" id="UP001328107"/>
    </source>
</evidence>
<accession>A0AAN5I8U7</accession>
<dbReference type="Gene3D" id="3.90.70.10">
    <property type="entry name" value="Cysteine proteinases"/>
    <property type="match status" value="1"/>
</dbReference>
<evidence type="ECO:0000313" key="2">
    <source>
        <dbReference type="EMBL" id="GMR54496.1"/>
    </source>
</evidence>
<dbReference type="GO" id="GO:0004843">
    <property type="term" value="F:cysteine-type deubiquitinase activity"/>
    <property type="evidence" value="ECO:0007669"/>
    <property type="project" value="InterPro"/>
</dbReference>
<feature type="non-terminal residue" evidence="2">
    <location>
        <position position="1"/>
    </location>
</feature>
<dbReference type="AlphaFoldDB" id="A0AAN5I8U7"/>
<dbReference type="InterPro" id="IPR038765">
    <property type="entry name" value="Papain-like_cys_pep_sf"/>
</dbReference>
<dbReference type="InterPro" id="IPR001394">
    <property type="entry name" value="Peptidase_C19_UCH"/>
</dbReference>
<feature type="domain" description="Peptidase C19 ubiquitin carboxyl-terminal hydrolase" evidence="1">
    <location>
        <begin position="2"/>
        <end position="92"/>
    </location>
</feature>
<evidence type="ECO:0000259" key="1">
    <source>
        <dbReference type="Pfam" id="PF00443"/>
    </source>
</evidence>
<name>A0AAN5I8U7_9BILA</name>
<keyword evidence="3" id="KW-1185">Reference proteome</keyword>
<dbReference type="GO" id="GO:0016579">
    <property type="term" value="P:protein deubiquitination"/>
    <property type="evidence" value="ECO:0007669"/>
    <property type="project" value="InterPro"/>
</dbReference>
<proteinExistence type="predicted"/>
<reference evidence="3" key="1">
    <citation type="submission" date="2022-10" db="EMBL/GenBank/DDBJ databases">
        <title>Genome assembly of Pristionchus species.</title>
        <authorList>
            <person name="Yoshida K."/>
            <person name="Sommer R.J."/>
        </authorList>
    </citation>
    <scope>NUCLEOTIDE SEQUENCE [LARGE SCALE GENOMIC DNA]</scope>
    <source>
        <strain evidence="3">RS5460</strain>
    </source>
</reference>
<dbReference type="EMBL" id="BTRK01000005">
    <property type="protein sequence ID" value="GMR54496.1"/>
    <property type="molecule type" value="Genomic_DNA"/>
</dbReference>
<protein>
    <recommendedName>
        <fullName evidence="1">Peptidase C19 ubiquitin carboxyl-terminal hydrolase domain-containing protein</fullName>
    </recommendedName>
</protein>
<comment type="caution">
    <text evidence="2">The sequence shown here is derived from an EMBL/GenBank/DDBJ whole genome shotgun (WGS) entry which is preliminary data.</text>
</comment>
<dbReference type="SUPFAM" id="SSF54001">
    <property type="entry name" value="Cysteine proteinases"/>
    <property type="match status" value="1"/>
</dbReference>
<feature type="non-terminal residue" evidence="2">
    <location>
        <position position="120"/>
    </location>
</feature>
<sequence>DCFLNAALQYMRRAKDLVHSLNTRVAPEELNEEAKKKEFILKLLTCYMTMEGTTESWCLRTYLPFVLTGLEQDFLYTQQDAYEILIKIFDQLIPPSIEKTFHIEAATRRRCRDRKDCNVS</sequence>